<dbReference type="InterPro" id="IPR001387">
    <property type="entry name" value="Cro/C1-type_HTH"/>
</dbReference>
<dbReference type="InterPro" id="IPR053163">
    <property type="entry name" value="HTH-type_regulator_Rgg"/>
</dbReference>
<reference evidence="3" key="1">
    <citation type="submission" date="2017-05" db="EMBL/GenBank/DDBJ databases">
        <title>The Genome Sequence of Enterococcus sp. 4G2_DIV0659.</title>
        <authorList>
            <consortium name="The Broad Institute Genomics Platform"/>
            <consortium name="The Broad Institute Genomic Center for Infectious Diseases"/>
            <person name="Earl A."/>
            <person name="Manson A."/>
            <person name="Schwartman J."/>
            <person name="Gilmore M."/>
            <person name="Abouelleil A."/>
            <person name="Cao P."/>
            <person name="Chapman S."/>
            <person name="Cusick C."/>
            <person name="Shea T."/>
            <person name="Young S."/>
            <person name="Neafsey D."/>
            <person name="Nusbaum C."/>
            <person name="Birren B."/>
        </authorList>
    </citation>
    <scope>NUCLEOTIDE SEQUENCE [LARGE SCALE GENOMIC DNA]</scope>
    <source>
        <strain evidence="3">4G2_DIV0659</strain>
    </source>
</reference>
<dbReference type="GO" id="GO:0003677">
    <property type="term" value="F:DNA binding"/>
    <property type="evidence" value="ECO:0007669"/>
    <property type="project" value="InterPro"/>
</dbReference>
<dbReference type="PROSITE" id="PS50943">
    <property type="entry name" value="HTH_CROC1"/>
    <property type="match status" value="1"/>
</dbReference>
<organism evidence="3">
    <name type="scientific">Candidatus Enterococcus mansonii</name>
    <dbReference type="NCBI Taxonomy" id="1834181"/>
    <lineage>
        <taxon>Bacteria</taxon>
        <taxon>Bacillati</taxon>
        <taxon>Bacillota</taxon>
        <taxon>Bacilli</taxon>
        <taxon>Lactobacillales</taxon>
        <taxon>Enterococcaceae</taxon>
        <taxon>Enterococcus</taxon>
    </lineage>
</organism>
<gene>
    <name evidence="3" type="ORF">A5880_003196</name>
    <name evidence="2" type="ORF">A5880_003208</name>
</gene>
<dbReference type="SMART" id="SM00530">
    <property type="entry name" value="HTH_XRE"/>
    <property type="match status" value="1"/>
</dbReference>
<dbReference type="EMBL" id="NGLE01000012">
    <property type="protein sequence ID" value="OTO01423.1"/>
    <property type="molecule type" value="Genomic_DNA"/>
</dbReference>
<evidence type="ECO:0000313" key="2">
    <source>
        <dbReference type="EMBL" id="MEI5995617.1"/>
    </source>
</evidence>
<name>A0A242BUV1_9ENTE</name>
<comment type="caution">
    <text evidence="3">The sequence shown here is derived from an EMBL/GenBank/DDBJ whole genome shotgun (WGS) entry which is preliminary data.</text>
</comment>
<dbReference type="AlphaFoldDB" id="A0A242BUV1"/>
<evidence type="ECO:0000313" key="3">
    <source>
        <dbReference type="EMBL" id="OTO01423.1"/>
    </source>
</evidence>
<dbReference type="Pfam" id="PF01381">
    <property type="entry name" value="HTH_3"/>
    <property type="match status" value="1"/>
</dbReference>
<evidence type="ECO:0000259" key="1">
    <source>
        <dbReference type="PROSITE" id="PS50943"/>
    </source>
</evidence>
<dbReference type="OrthoDB" id="34624at2"/>
<keyword evidence="4" id="KW-1185">Reference proteome</keyword>
<proteinExistence type="predicted"/>
<dbReference type="PANTHER" id="PTHR37038">
    <property type="entry name" value="TRANSCRIPTIONAL REGULATOR-RELATED"/>
    <property type="match status" value="1"/>
</dbReference>
<reference evidence="2 4" key="2">
    <citation type="submission" date="2018-07" db="EMBL/GenBank/DDBJ databases">
        <title>The Genome Sequence of Enterococcus sp. DIV0659b.</title>
        <authorList>
            <consortium name="The Broad Institute Genomics Platform"/>
            <consortium name="The Broad Institute Genomic Center for Infectious Diseases"/>
            <person name="Earl A."/>
            <person name="Manson A."/>
            <person name="Schwartman J."/>
            <person name="Gilmore M."/>
            <person name="Abouelleil A."/>
            <person name="Cao P."/>
            <person name="Chapman S."/>
            <person name="Cusick C."/>
            <person name="Shea T."/>
            <person name="Young S."/>
            <person name="Neafsey D."/>
            <person name="Nusbaum C."/>
            <person name="Birren B."/>
        </authorList>
    </citation>
    <scope>NUCLEOTIDE SEQUENCE [LARGE SCALE GENOMIC DNA]</scope>
    <source>
        <strain evidence="2 4">4G2_DIV0659</strain>
    </source>
</reference>
<evidence type="ECO:0000313" key="4">
    <source>
        <dbReference type="Proteomes" id="UP000195139"/>
    </source>
</evidence>
<dbReference type="InterPro" id="IPR010982">
    <property type="entry name" value="Lambda_DNA-bd_dom_sf"/>
</dbReference>
<dbReference type="Pfam" id="PF21259">
    <property type="entry name" value="Rgg_C"/>
    <property type="match status" value="1"/>
</dbReference>
<dbReference type="InterPro" id="IPR010057">
    <property type="entry name" value="Transcription_activator_Rgg_C"/>
</dbReference>
<dbReference type="NCBIfam" id="TIGR01716">
    <property type="entry name" value="RGG_Cterm"/>
    <property type="match status" value="1"/>
</dbReference>
<dbReference type="CDD" id="cd00093">
    <property type="entry name" value="HTH_XRE"/>
    <property type="match status" value="1"/>
</dbReference>
<feature type="domain" description="HTH cro/C1-type" evidence="1">
    <location>
        <begin position="26"/>
        <end position="60"/>
    </location>
</feature>
<dbReference type="Proteomes" id="UP000195139">
    <property type="component" value="Unassembled WGS sequence"/>
</dbReference>
<dbReference type="EMBL" id="NGLE02000002">
    <property type="protein sequence ID" value="MEI5995617.1"/>
    <property type="molecule type" value="Genomic_DNA"/>
</dbReference>
<dbReference type="SUPFAM" id="SSF47413">
    <property type="entry name" value="lambda repressor-like DNA-binding domains"/>
    <property type="match status" value="1"/>
</dbReference>
<dbReference type="SUPFAM" id="SSF48452">
    <property type="entry name" value="TPR-like"/>
    <property type="match status" value="1"/>
</dbReference>
<dbReference type="RefSeq" id="WP_143353681.1">
    <property type="nucleotide sequence ID" value="NZ_NGLE02000002.1"/>
</dbReference>
<accession>A0A242BUV1</accession>
<protein>
    <recommendedName>
        <fullName evidence="1">HTH cro/C1-type domain-containing protein</fullName>
    </recommendedName>
</protein>
<sequence>MSYLESIKHIRELRNIQQKDMLPGVLSHSGYSKIENGKSTLKLDTLQEIIDRLNISLEELSLYAENNNLINNFIKIFNSAITDPENEMIITKLLNHPLYKVNKDIKTMSQKEVIAYAAIKNIMSGLTKNKVTPLNNYEKEYIVEYITSTNFYGQYDYLLILNTITCLTEEQSNIIIRHMFPVTDTKNRTAKTLNYAFLVLSNVITIAIYNLDYKKAIDYISLAETMIDTSTSYHSRMILEYHKNIALRFLKKDTIYIEKARQIIQITRFIGDEKTARSFETELNNLTTKADYYLETHKYPTILVNK</sequence>
<dbReference type="Gene3D" id="1.25.40.400">
    <property type="match status" value="1"/>
</dbReference>
<dbReference type="Gene3D" id="1.10.260.40">
    <property type="entry name" value="lambda repressor-like DNA-binding domains"/>
    <property type="match status" value="1"/>
</dbReference>
<dbReference type="InterPro" id="IPR011990">
    <property type="entry name" value="TPR-like_helical_dom_sf"/>
</dbReference>